<dbReference type="GO" id="GO:0004497">
    <property type="term" value="F:monooxygenase activity"/>
    <property type="evidence" value="ECO:0007669"/>
    <property type="project" value="UniProtKB-KW"/>
</dbReference>
<dbReference type="EC" id="1.14.14.-" evidence="1"/>
<evidence type="ECO:0000313" key="2">
    <source>
        <dbReference type="Proteomes" id="UP000310719"/>
    </source>
</evidence>
<sequence length="48" mass="5135">MSISRSATTISPSMFRSCAICGATGKSDFKGEFFTMNDCRVSPQPSVP</sequence>
<keyword evidence="1" id="KW-0560">Oxidoreductase</keyword>
<evidence type="ECO:0000313" key="1">
    <source>
        <dbReference type="EMBL" id="VTP66416.1"/>
    </source>
</evidence>
<accession>A0A4U9HS28</accession>
<proteinExistence type="predicted"/>
<protein>
    <submittedName>
        <fullName evidence="1">Pyrimidine monooxygenase RutA</fullName>
        <ecNumber evidence="1">1.14.14.-</ecNumber>
    </submittedName>
</protein>
<name>A0A4U9HS28_9ENTR</name>
<gene>
    <name evidence="1" type="primary">rutA_3</name>
    <name evidence="1" type="ORF">NCTC13032_02520</name>
</gene>
<keyword evidence="1" id="KW-0503">Monooxygenase</keyword>
<reference evidence="1 2" key="1">
    <citation type="submission" date="2019-05" db="EMBL/GenBank/DDBJ databases">
        <authorList>
            <consortium name="Pathogen Informatics"/>
        </authorList>
    </citation>
    <scope>NUCLEOTIDE SEQUENCE [LARGE SCALE GENOMIC DNA]</scope>
    <source>
        <strain evidence="1 2">NCTC13032</strain>
    </source>
</reference>
<dbReference type="Proteomes" id="UP000310719">
    <property type="component" value="Chromosome"/>
</dbReference>
<organism evidence="1 2">
    <name type="scientific">Leclercia adecarboxylata</name>
    <dbReference type="NCBI Taxonomy" id="83655"/>
    <lineage>
        <taxon>Bacteria</taxon>
        <taxon>Pseudomonadati</taxon>
        <taxon>Pseudomonadota</taxon>
        <taxon>Gammaproteobacteria</taxon>
        <taxon>Enterobacterales</taxon>
        <taxon>Enterobacteriaceae</taxon>
        <taxon>Leclercia</taxon>
    </lineage>
</organism>
<dbReference type="EMBL" id="LR590464">
    <property type="protein sequence ID" value="VTP66416.1"/>
    <property type="molecule type" value="Genomic_DNA"/>
</dbReference>
<dbReference type="AlphaFoldDB" id="A0A4U9HS28"/>